<name>A0AA88A8V2_FICCA</name>
<gene>
    <name evidence="2" type="ORF">TIFTF001_017036</name>
</gene>
<feature type="region of interest" description="Disordered" evidence="1">
    <location>
        <begin position="58"/>
        <end position="99"/>
    </location>
</feature>
<evidence type="ECO:0000313" key="2">
    <source>
        <dbReference type="EMBL" id="GMN47855.1"/>
    </source>
</evidence>
<proteinExistence type="predicted"/>
<reference evidence="2" key="1">
    <citation type="submission" date="2023-07" db="EMBL/GenBank/DDBJ databases">
        <title>draft genome sequence of fig (Ficus carica).</title>
        <authorList>
            <person name="Takahashi T."/>
            <person name="Nishimura K."/>
        </authorList>
    </citation>
    <scope>NUCLEOTIDE SEQUENCE</scope>
</reference>
<organism evidence="2 3">
    <name type="scientific">Ficus carica</name>
    <name type="common">Common fig</name>
    <dbReference type="NCBI Taxonomy" id="3494"/>
    <lineage>
        <taxon>Eukaryota</taxon>
        <taxon>Viridiplantae</taxon>
        <taxon>Streptophyta</taxon>
        <taxon>Embryophyta</taxon>
        <taxon>Tracheophyta</taxon>
        <taxon>Spermatophyta</taxon>
        <taxon>Magnoliopsida</taxon>
        <taxon>eudicotyledons</taxon>
        <taxon>Gunneridae</taxon>
        <taxon>Pentapetalae</taxon>
        <taxon>rosids</taxon>
        <taxon>fabids</taxon>
        <taxon>Rosales</taxon>
        <taxon>Moraceae</taxon>
        <taxon>Ficeae</taxon>
        <taxon>Ficus</taxon>
    </lineage>
</organism>
<evidence type="ECO:0000256" key="1">
    <source>
        <dbReference type="SAM" id="MobiDB-lite"/>
    </source>
</evidence>
<feature type="compositionally biased region" description="Low complexity" evidence="1">
    <location>
        <begin position="59"/>
        <end position="68"/>
    </location>
</feature>
<dbReference type="EMBL" id="BTGU01000026">
    <property type="protein sequence ID" value="GMN47855.1"/>
    <property type="molecule type" value="Genomic_DNA"/>
</dbReference>
<evidence type="ECO:0000313" key="3">
    <source>
        <dbReference type="Proteomes" id="UP001187192"/>
    </source>
</evidence>
<dbReference type="AlphaFoldDB" id="A0AA88A8V2"/>
<accession>A0AA88A8V2</accession>
<dbReference type="Proteomes" id="UP001187192">
    <property type="component" value="Unassembled WGS sequence"/>
</dbReference>
<comment type="caution">
    <text evidence="2">The sequence shown here is derived from an EMBL/GenBank/DDBJ whole genome shotgun (WGS) entry which is preliminary data.</text>
</comment>
<sequence length="165" mass="18159">MRQKAMHKWMQTGVETHGRLALVRALRRTQSCIATIVAQSTCASSGRRIHCQPRPMIPAQTAAQARAQPSYQPQLFSPRAPAQARESAATPAHDPSPRDFWAAQATNLPAKPAPILGRILSQLQSSPRLWCQLQPRQSNSSSWITASLHSAYQPDSMIFGPKISL</sequence>
<protein>
    <submittedName>
        <fullName evidence="2">Uncharacterized protein</fullName>
    </submittedName>
</protein>
<keyword evidence="3" id="KW-1185">Reference proteome</keyword>